<sequence length="42" mass="5065">LLFEKKAEGKKAEQRHTQKNTNPFTFFSHFIPIVPIFYLIRE</sequence>
<keyword evidence="1" id="KW-1133">Transmembrane helix</keyword>
<accession>X1L6Z2</accession>
<dbReference type="AlphaFoldDB" id="X1L6Z2"/>
<gene>
    <name evidence="2" type="ORF">S03H2_71393</name>
</gene>
<organism evidence="2">
    <name type="scientific">marine sediment metagenome</name>
    <dbReference type="NCBI Taxonomy" id="412755"/>
    <lineage>
        <taxon>unclassified sequences</taxon>
        <taxon>metagenomes</taxon>
        <taxon>ecological metagenomes</taxon>
    </lineage>
</organism>
<comment type="caution">
    <text evidence="2">The sequence shown here is derived from an EMBL/GenBank/DDBJ whole genome shotgun (WGS) entry which is preliminary data.</text>
</comment>
<dbReference type="EMBL" id="BARU01047762">
    <property type="protein sequence ID" value="GAI01651.1"/>
    <property type="molecule type" value="Genomic_DNA"/>
</dbReference>
<keyword evidence="1" id="KW-0812">Transmembrane</keyword>
<feature type="transmembrane region" description="Helical" evidence="1">
    <location>
        <begin position="21"/>
        <end position="40"/>
    </location>
</feature>
<keyword evidence="1" id="KW-0472">Membrane</keyword>
<feature type="non-terminal residue" evidence="2">
    <location>
        <position position="1"/>
    </location>
</feature>
<reference evidence="2" key="1">
    <citation type="journal article" date="2014" name="Front. Microbiol.">
        <title>High frequency of phylogenetically diverse reductive dehalogenase-homologous genes in deep subseafloor sedimentary metagenomes.</title>
        <authorList>
            <person name="Kawai M."/>
            <person name="Futagami T."/>
            <person name="Toyoda A."/>
            <person name="Takaki Y."/>
            <person name="Nishi S."/>
            <person name="Hori S."/>
            <person name="Arai W."/>
            <person name="Tsubouchi T."/>
            <person name="Morono Y."/>
            <person name="Uchiyama I."/>
            <person name="Ito T."/>
            <person name="Fujiyama A."/>
            <person name="Inagaki F."/>
            <person name="Takami H."/>
        </authorList>
    </citation>
    <scope>NUCLEOTIDE SEQUENCE</scope>
    <source>
        <strain evidence="2">Expedition CK06-06</strain>
    </source>
</reference>
<name>X1L6Z2_9ZZZZ</name>
<proteinExistence type="predicted"/>
<evidence type="ECO:0000313" key="2">
    <source>
        <dbReference type="EMBL" id="GAI01651.1"/>
    </source>
</evidence>
<evidence type="ECO:0000256" key="1">
    <source>
        <dbReference type="SAM" id="Phobius"/>
    </source>
</evidence>
<protein>
    <submittedName>
        <fullName evidence="2">Uncharacterized protein</fullName>
    </submittedName>
</protein>